<comment type="caution">
    <text evidence="2">The sequence shown here is derived from an EMBL/GenBank/DDBJ whole genome shotgun (WGS) entry which is preliminary data.</text>
</comment>
<dbReference type="SUPFAM" id="SSF81273">
    <property type="entry name" value="H-NS histone-like proteins"/>
    <property type="match status" value="1"/>
</dbReference>
<name>A0A7W5BEY0_9BURK</name>
<dbReference type="Pfam" id="PF00816">
    <property type="entry name" value="Histone_HNS"/>
    <property type="match status" value="1"/>
</dbReference>
<feature type="domain" description="DNA-binding protein H-NS-like C-terminal" evidence="1">
    <location>
        <begin position="64"/>
        <end position="93"/>
    </location>
</feature>
<organism evidence="2 3">
    <name type="scientific">Pseudoduganella violacea</name>
    <dbReference type="NCBI Taxonomy" id="1715466"/>
    <lineage>
        <taxon>Bacteria</taxon>
        <taxon>Pseudomonadati</taxon>
        <taxon>Pseudomonadota</taxon>
        <taxon>Betaproteobacteria</taxon>
        <taxon>Burkholderiales</taxon>
        <taxon>Oxalobacteraceae</taxon>
        <taxon>Telluria group</taxon>
        <taxon>Pseudoduganella</taxon>
    </lineage>
</organism>
<dbReference type="Gene3D" id="4.10.430.10">
    <property type="entry name" value="Histone-like protein H-NS, C-terminal domain"/>
    <property type="match status" value="1"/>
</dbReference>
<proteinExistence type="predicted"/>
<gene>
    <name evidence="2" type="ORF">FHS03_004820</name>
</gene>
<dbReference type="InterPro" id="IPR027444">
    <property type="entry name" value="H-NS_C_dom"/>
</dbReference>
<dbReference type="Proteomes" id="UP000541535">
    <property type="component" value="Unassembled WGS sequence"/>
</dbReference>
<evidence type="ECO:0000259" key="1">
    <source>
        <dbReference type="Pfam" id="PF00816"/>
    </source>
</evidence>
<keyword evidence="2" id="KW-0238">DNA-binding</keyword>
<reference evidence="2 3" key="1">
    <citation type="submission" date="2020-08" db="EMBL/GenBank/DDBJ databases">
        <title>Genomic Encyclopedia of Type Strains, Phase III (KMG-III): the genomes of soil and plant-associated and newly described type strains.</title>
        <authorList>
            <person name="Whitman W."/>
        </authorList>
    </citation>
    <scope>NUCLEOTIDE SEQUENCE [LARGE SCALE GENOMIC DNA]</scope>
    <source>
        <strain evidence="2 3">CECT 8897</strain>
    </source>
</reference>
<dbReference type="InterPro" id="IPR037150">
    <property type="entry name" value="H-NS_C_dom_sf"/>
</dbReference>
<sequence length="94" mass="10806">MTTYQQYQEEIARLRRLADAARQVDIARAREQILDIMRAHGLQAADLDVGMPSSGTRRRRPTVQYRNAAGEIWHGLGRMPKWLAGKNKADYLVR</sequence>
<accession>A0A7W5BEY0</accession>
<evidence type="ECO:0000313" key="2">
    <source>
        <dbReference type="EMBL" id="MBB3121728.1"/>
    </source>
</evidence>
<dbReference type="GO" id="GO:0003677">
    <property type="term" value="F:DNA binding"/>
    <property type="evidence" value="ECO:0007669"/>
    <property type="project" value="UniProtKB-KW"/>
</dbReference>
<protein>
    <submittedName>
        <fullName evidence="2">DNA-binding protein H-NS</fullName>
    </submittedName>
</protein>
<dbReference type="AlphaFoldDB" id="A0A7W5BEY0"/>
<keyword evidence="3" id="KW-1185">Reference proteome</keyword>
<dbReference type="RefSeq" id="WP_183443417.1">
    <property type="nucleotide sequence ID" value="NZ_JACHXD010000019.1"/>
</dbReference>
<dbReference type="EMBL" id="JACHXD010000019">
    <property type="protein sequence ID" value="MBB3121728.1"/>
    <property type="molecule type" value="Genomic_DNA"/>
</dbReference>
<evidence type="ECO:0000313" key="3">
    <source>
        <dbReference type="Proteomes" id="UP000541535"/>
    </source>
</evidence>